<gene>
    <name evidence="2" type="ORF">KIN20_004252</name>
</gene>
<dbReference type="AlphaFoldDB" id="A0AAD5MJN8"/>
<feature type="chain" id="PRO_5041992419" evidence="1">
    <location>
        <begin position="26"/>
        <end position="235"/>
    </location>
</feature>
<comment type="caution">
    <text evidence="2">The sequence shown here is derived from an EMBL/GenBank/DDBJ whole genome shotgun (WGS) entry which is preliminary data.</text>
</comment>
<name>A0AAD5MJN8_PARTN</name>
<sequence>MRCSKILVQLAPLTCLAFMVSPAFGCGTMPPGQARRISFNVAGFTLPVNMVWSTPTEAVKAPGISGSAMEVQSIVQRVIMQAAIDVLEEQGRRDGLFPAVISGILDQLTVNTSYNPLQCTQVNVNPTVAAQTMIINGGCIVIGTTVTSVCIMAAAAGGGPGVAAPAMCMYNPPFTGITPVSEIHRTISGTISTTNIIMANWTTQMWQSVMNRVARSLATKPFGSNFIGVSATLGS</sequence>
<organism evidence="2 3">
    <name type="scientific">Parelaphostrongylus tenuis</name>
    <name type="common">Meningeal worm</name>
    <dbReference type="NCBI Taxonomy" id="148309"/>
    <lineage>
        <taxon>Eukaryota</taxon>
        <taxon>Metazoa</taxon>
        <taxon>Ecdysozoa</taxon>
        <taxon>Nematoda</taxon>
        <taxon>Chromadorea</taxon>
        <taxon>Rhabditida</taxon>
        <taxon>Rhabditina</taxon>
        <taxon>Rhabditomorpha</taxon>
        <taxon>Strongyloidea</taxon>
        <taxon>Metastrongylidae</taxon>
        <taxon>Parelaphostrongylus</taxon>
    </lineage>
</organism>
<evidence type="ECO:0000313" key="2">
    <source>
        <dbReference type="EMBL" id="KAJ1348859.1"/>
    </source>
</evidence>
<keyword evidence="1" id="KW-0732">Signal</keyword>
<dbReference type="EMBL" id="JAHQIW010000570">
    <property type="protein sequence ID" value="KAJ1348859.1"/>
    <property type="molecule type" value="Genomic_DNA"/>
</dbReference>
<accession>A0AAD5MJN8</accession>
<keyword evidence="3" id="KW-1185">Reference proteome</keyword>
<evidence type="ECO:0000256" key="1">
    <source>
        <dbReference type="SAM" id="SignalP"/>
    </source>
</evidence>
<evidence type="ECO:0000313" key="3">
    <source>
        <dbReference type="Proteomes" id="UP001196413"/>
    </source>
</evidence>
<reference evidence="2" key="1">
    <citation type="submission" date="2021-06" db="EMBL/GenBank/DDBJ databases">
        <title>Parelaphostrongylus tenuis whole genome reference sequence.</title>
        <authorList>
            <person name="Garwood T.J."/>
            <person name="Larsen P.A."/>
            <person name="Fountain-Jones N.M."/>
            <person name="Garbe J.R."/>
            <person name="Macchietto M.G."/>
            <person name="Kania S.A."/>
            <person name="Gerhold R.W."/>
            <person name="Richards J.E."/>
            <person name="Wolf T.M."/>
        </authorList>
    </citation>
    <scope>NUCLEOTIDE SEQUENCE</scope>
    <source>
        <strain evidence="2">MNPRO001-30</strain>
        <tissue evidence="2">Meninges</tissue>
    </source>
</reference>
<dbReference type="Proteomes" id="UP001196413">
    <property type="component" value="Unassembled WGS sequence"/>
</dbReference>
<feature type="signal peptide" evidence="1">
    <location>
        <begin position="1"/>
        <end position="25"/>
    </location>
</feature>
<protein>
    <submittedName>
        <fullName evidence="2">Uncharacterized protein</fullName>
    </submittedName>
</protein>
<proteinExistence type="predicted"/>